<keyword evidence="3" id="KW-0238">DNA-binding</keyword>
<dbReference type="InterPro" id="IPR013762">
    <property type="entry name" value="Integrase-like_cat_sf"/>
</dbReference>
<comment type="similarity">
    <text evidence="1">Belongs to the 'phage' integrase family.</text>
</comment>
<dbReference type="InterPro" id="IPR004107">
    <property type="entry name" value="Integrase_SAM-like_N"/>
</dbReference>
<reference evidence="6 7" key="1">
    <citation type="submission" date="2017-11" db="EMBL/GenBank/DDBJ databases">
        <title>Draft genome sequence of Enterococcus plantarum TRW2 strain isolated from lettuce.</title>
        <authorList>
            <person name="Kim E.B."/>
            <person name="Marco M.L."/>
            <person name="Williams T.R."/>
            <person name="You I.H."/>
        </authorList>
    </citation>
    <scope>NUCLEOTIDE SEQUENCE [LARGE SCALE GENOMIC DNA]</scope>
    <source>
        <strain evidence="6 7">TRW2</strain>
    </source>
</reference>
<comment type="caution">
    <text evidence="6">The sequence shown here is derived from an EMBL/GenBank/DDBJ whole genome shotgun (WGS) entry which is preliminary data.</text>
</comment>
<evidence type="ECO:0000313" key="6">
    <source>
        <dbReference type="EMBL" id="PZL71742.1"/>
    </source>
</evidence>
<dbReference type="CDD" id="cd01189">
    <property type="entry name" value="INT_ICEBs1_C_like"/>
    <property type="match status" value="1"/>
</dbReference>
<accession>A0A2W4BF76</accession>
<gene>
    <name evidence="6" type="ORF">CI088_11710</name>
</gene>
<evidence type="ECO:0000259" key="5">
    <source>
        <dbReference type="PROSITE" id="PS51898"/>
    </source>
</evidence>
<evidence type="ECO:0000256" key="3">
    <source>
        <dbReference type="ARBA" id="ARBA00023125"/>
    </source>
</evidence>
<keyword evidence="7" id="KW-1185">Reference proteome</keyword>
<name>A0A2W4BF76_9ENTE</name>
<dbReference type="InterPro" id="IPR002104">
    <property type="entry name" value="Integrase_catalytic"/>
</dbReference>
<dbReference type="PROSITE" id="PS51898">
    <property type="entry name" value="TYR_RECOMBINASE"/>
    <property type="match status" value="1"/>
</dbReference>
<dbReference type="PANTHER" id="PTHR30629">
    <property type="entry name" value="PROPHAGE INTEGRASE"/>
    <property type="match status" value="1"/>
</dbReference>
<dbReference type="GO" id="GO:0006310">
    <property type="term" value="P:DNA recombination"/>
    <property type="evidence" value="ECO:0007669"/>
    <property type="project" value="UniProtKB-KW"/>
</dbReference>
<protein>
    <submittedName>
        <fullName evidence="6">Site-specific integrase</fullName>
    </submittedName>
</protein>
<keyword evidence="2" id="KW-0229">DNA integration</keyword>
<dbReference type="SUPFAM" id="SSF56349">
    <property type="entry name" value="DNA breaking-rejoining enzymes"/>
    <property type="match status" value="1"/>
</dbReference>
<dbReference type="GO" id="GO:0003677">
    <property type="term" value="F:DNA binding"/>
    <property type="evidence" value="ECO:0007669"/>
    <property type="project" value="UniProtKB-KW"/>
</dbReference>
<dbReference type="RefSeq" id="WP_111248320.1">
    <property type="nucleotide sequence ID" value="NZ_PIEU01000099.1"/>
</dbReference>
<dbReference type="AlphaFoldDB" id="A0A2W4BF76"/>
<organism evidence="6 7">
    <name type="scientific">Enterococcus plantarum</name>
    <dbReference type="NCBI Taxonomy" id="1077675"/>
    <lineage>
        <taxon>Bacteria</taxon>
        <taxon>Bacillati</taxon>
        <taxon>Bacillota</taxon>
        <taxon>Bacilli</taxon>
        <taxon>Lactobacillales</taxon>
        <taxon>Enterococcaceae</taxon>
        <taxon>Enterococcus</taxon>
    </lineage>
</organism>
<dbReference type="Proteomes" id="UP000249828">
    <property type="component" value="Unassembled WGS sequence"/>
</dbReference>
<dbReference type="InterPro" id="IPR010998">
    <property type="entry name" value="Integrase_recombinase_N"/>
</dbReference>
<evidence type="ECO:0000256" key="4">
    <source>
        <dbReference type="ARBA" id="ARBA00023172"/>
    </source>
</evidence>
<dbReference type="GO" id="GO:0015074">
    <property type="term" value="P:DNA integration"/>
    <property type="evidence" value="ECO:0007669"/>
    <property type="project" value="UniProtKB-KW"/>
</dbReference>
<dbReference type="Pfam" id="PF00589">
    <property type="entry name" value="Phage_integrase"/>
    <property type="match status" value="1"/>
</dbReference>
<dbReference type="EMBL" id="PIEU01000099">
    <property type="protein sequence ID" value="PZL71742.1"/>
    <property type="molecule type" value="Genomic_DNA"/>
</dbReference>
<evidence type="ECO:0000256" key="1">
    <source>
        <dbReference type="ARBA" id="ARBA00008857"/>
    </source>
</evidence>
<sequence length="379" mass="44835">MAMYKKYKTKKGVFWEFRTYLGSDEITGKEFRATRRGFKTKKECQLACRKLHLDYEQNGFENSSKIITFQQLYELWLSQYRLSVKPSSIALAQRFCKNHILPVFGKLKLNKITVAFCQKQVNIWHGKYKQYAYLRKQTAQIFKFGIAMEIMDSNPMSKTLIPRKKEEEKVDNFYDKEELKQFFDCLTDFGNNKQFTFFRLLAFTGCRKSELLAAQWHDIDFTEKKLTIGKTLATDEFGKIVIQTPKTKSSERTLELDNKTFEILSKWRMKQREDYFKLGYNTNSEEQFIFTNNRNELYYPQVVNDWLKYLIQKYQLKKITPHGFRHTCASLLFEAGATVPEVQQQLGHKTSDVTLEIYTHVTNTGKKNTSDKLAKYCNF</sequence>
<dbReference type="Gene3D" id="1.10.443.10">
    <property type="entry name" value="Intergrase catalytic core"/>
    <property type="match status" value="1"/>
</dbReference>
<dbReference type="InterPro" id="IPR011010">
    <property type="entry name" value="DNA_brk_join_enz"/>
</dbReference>
<dbReference type="InterPro" id="IPR028259">
    <property type="entry name" value="AP2-like_int_N"/>
</dbReference>
<dbReference type="Pfam" id="PF14657">
    <property type="entry name" value="Arm-DNA-bind_4"/>
    <property type="match status" value="1"/>
</dbReference>
<dbReference type="InterPro" id="IPR050808">
    <property type="entry name" value="Phage_Integrase"/>
</dbReference>
<dbReference type="Pfam" id="PF14659">
    <property type="entry name" value="Phage_int_SAM_3"/>
    <property type="match status" value="1"/>
</dbReference>
<dbReference type="PANTHER" id="PTHR30629:SF6">
    <property type="entry name" value="PROPHAGE INTEGRASE INTA-RELATED"/>
    <property type="match status" value="1"/>
</dbReference>
<keyword evidence="4" id="KW-0233">DNA recombination</keyword>
<dbReference type="Gene3D" id="1.10.150.130">
    <property type="match status" value="1"/>
</dbReference>
<evidence type="ECO:0000313" key="7">
    <source>
        <dbReference type="Proteomes" id="UP000249828"/>
    </source>
</evidence>
<evidence type="ECO:0000256" key="2">
    <source>
        <dbReference type="ARBA" id="ARBA00022908"/>
    </source>
</evidence>
<proteinExistence type="inferred from homology"/>
<feature type="domain" description="Tyr recombinase" evidence="5">
    <location>
        <begin position="169"/>
        <end position="371"/>
    </location>
</feature>